<dbReference type="OrthoDB" id="286446at2"/>
<dbReference type="EMBL" id="SJPV01000003">
    <property type="protein sequence ID" value="TWU39234.1"/>
    <property type="molecule type" value="Genomic_DNA"/>
</dbReference>
<evidence type="ECO:0000313" key="2">
    <source>
        <dbReference type="Proteomes" id="UP000319143"/>
    </source>
</evidence>
<dbReference type="RefSeq" id="WP_146525943.1">
    <property type="nucleotide sequence ID" value="NZ_SJPV01000003.1"/>
</dbReference>
<dbReference type="AlphaFoldDB" id="A0A5C6DSQ5"/>
<reference evidence="1 2" key="1">
    <citation type="submission" date="2019-02" db="EMBL/GenBank/DDBJ databases">
        <title>Deep-cultivation of Planctomycetes and their phenomic and genomic characterization uncovers novel biology.</title>
        <authorList>
            <person name="Wiegand S."/>
            <person name="Jogler M."/>
            <person name="Boedeker C."/>
            <person name="Pinto D."/>
            <person name="Vollmers J."/>
            <person name="Rivas-Marin E."/>
            <person name="Kohn T."/>
            <person name="Peeters S.H."/>
            <person name="Heuer A."/>
            <person name="Rast P."/>
            <person name="Oberbeckmann S."/>
            <person name="Bunk B."/>
            <person name="Jeske O."/>
            <person name="Meyerdierks A."/>
            <person name="Storesund J.E."/>
            <person name="Kallscheuer N."/>
            <person name="Luecker S."/>
            <person name="Lage O.M."/>
            <person name="Pohl T."/>
            <person name="Merkel B.J."/>
            <person name="Hornburger P."/>
            <person name="Mueller R.-W."/>
            <person name="Bruemmer F."/>
            <person name="Labrenz M."/>
            <person name="Spormann A.M."/>
            <person name="Op Den Camp H."/>
            <person name="Overmann J."/>
            <person name="Amann R."/>
            <person name="Jetten M.S.M."/>
            <person name="Mascher T."/>
            <person name="Medema M.H."/>
            <person name="Devos D.P."/>
            <person name="Kaster A.-K."/>
            <person name="Ovreas L."/>
            <person name="Rohde M."/>
            <person name="Galperin M.Y."/>
            <person name="Jogler C."/>
        </authorList>
    </citation>
    <scope>NUCLEOTIDE SEQUENCE [LARGE SCALE GENOMIC DNA]</scope>
    <source>
        <strain evidence="1 2">Poly41</strain>
    </source>
</reference>
<dbReference type="Proteomes" id="UP000319143">
    <property type="component" value="Unassembled WGS sequence"/>
</dbReference>
<accession>A0A5C6DSQ5</accession>
<sequence length="269" mass="29619">MKRHCCAPKIIDLPRSVWIALLAIAVLLIHYLGAPPAVSGQSLERQSSWSTMSAWEHTLQSDPVPARCLDCDGGGDVAFSTLQFDGVTEFFTSIDSATAGATVQSTELNPQSVYLSAALANFDSDAQPDGWMVELTLIDRQDRAVIVPATARIEMHPRPTLTDHAGATRTEATEKVIQWTVRFVADEDGVARVKLPLRRSQQRSLGWFVSDSPYARGDLSRPKWQRQLAYPKDGQLSASVSTGSGKTFKATTMVQIRPSFLVDTPWPYR</sequence>
<name>A0A5C6DSQ5_9BACT</name>
<organism evidence="1 2">
    <name type="scientific">Novipirellula artificiosorum</name>
    <dbReference type="NCBI Taxonomy" id="2528016"/>
    <lineage>
        <taxon>Bacteria</taxon>
        <taxon>Pseudomonadati</taxon>
        <taxon>Planctomycetota</taxon>
        <taxon>Planctomycetia</taxon>
        <taxon>Pirellulales</taxon>
        <taxon>Pirellulaceae</taxon>
        <taxon>Novipirellula</taxon>
    </lineage>
</organism>
<protein>
    <submittedName>
        <fullName evidence="1">Uncharacterized protein</fullName>
    </submittedName>
</protein>
<comment type="caution">
    <text evidence="1">The sequence shown here is derived from an EMBL/GenBank/DDBJ whole genome shotgun (WGS) entry which is preliminary data.</text>
</comment>
<evidence type="ECO:0000313" key="1">
    <source>
        <dbReference type="EMBL" id="TWU39234.1"/>
    </source>
</evidence>
<proteinExistence type="predicted"/>
<gene>
    <name evidence="1" type="ORF">Poly41_20560</name>
</gene>
<keyword evidence="2" id="KW-1185">Reference proteome</keyword>